<feature type="DNA-binding region" description="H-T-H motif" evidence="2">
    <location>
        <begin position="44"/>
        <end position="63"/>
    </location>
</feature>
<protein>
    <submittedName>
        <fullName evidence="4">AcrR family transcriptional regulator</fullName>
    </submittedName>
</protein>
<dbReference type="Gene3D" id="1.10.357.10">
    <property type="entry name" value="Tetracycline Repressor, domain 2"/>
    <property type="match status" value="1"/>
</dbReference>
<dbReference type="InterPro" id="IPR001647">
    <property type="entry name" value="HTH_TetR"/>
</dbReference>
<comment type="caution">
    <text evidence="4">The sequence shown here is derived from an EMBL/GenBank/DDBJ whole genome shotgun (WGS) entry which is preliminary data.</text>
</comment>
<dbReference type="EMBL" id="JBEPMJ010000002">
    <property type="protein sequence ID" value="MET3749251.1"/>
    <property type="molecule type" value="Genomic_DNA"/>
</dbReference>
<evidence type="ECO:0000313" key="4">
    <source>
        <dbReference type="EMBL" id="MET3749251.1"/>
    </source>
</evidence>
<dbReference type="PANTHER" id="PTHR43479">
    <property type="entry name" value="ACREF/ENVCD OPERON REPRESSOR-RELATED"/>
    <property type="match status" value="1"/>
</dbReference>
<dbReference type="InterPro" id="IPR009057">
    <property type="entry name" value="Homeodomain-like_sf"/>
</dbReference>
<organism evidence="4 5">
    <name type="scientific">Blautia caecimuris</name>
    <dbReference type="NCBI Taxonomy" id="1796615"/>
    <lineage>
        <taxon>Bacteria</taxon>
        <taxon>Bacillati</taxon>
        <taxon>Bacillota</taxon>
        <taxon>Clostridia</taxon>
        <taxon>Lachnospirales</taxon>
        <taxon>Lachnospiraceae</taxon>
        <taxon>Blautia</taxon>
    </lineage>
</organism>
<sequence length="185" mass="21313">MKNTACSGNGYKTAQKTERSLFTRMCIGEAIIELMQDKGMNGVNVSAIAKRSGVSRMTFYYYYDSVQEALTDYMKEIVADYLKARKNTPGLGNYQEYSHVVFSLKFFDQYKTFFLTMTQNGLHSILMDGINEFMLSYLPKETVQSLYDIYYYAGGLLNTFLKWEENGQKESAEEVARIICQHTRV</sequence>
<dbReference type="SUPFAM" id="SSF46689">
    <property type="entry name" value="Homeodomain-like"/>
    <property type="match status" value="1"/>
</dbReference>
<evidence type="ECO:0000256" key="1">
    <source>
        <dbReference type="ARBA" id="ARBA00023125"/>
    </source>
</evidence>
<accession>A0ABV2LYH6</accession>
<evidence type="ECO:0000313" key="5">
    <source>
        <dbReference type="Proteomes" id="UP001549106"/>
    </source>
</evidence>
<keyword evidence="5" id="KW-1185">Reference proteome</keyword>
<dbReference type="InterPro" id="IPR039532">
    <property type="entry name" value="TetR_C_Firmicutes"/>
</dbReference>
<evidence type="ECO:0000256" key="2">
    <source>
        <dbReference type="PROSITE-ProRule" id="PRU00335"/>
    </source>
</evidence>
<evidence type="ECO:0000259" key="3">
    <source>
        <dbReference type="PROSITE" id="PS50977"/>
    </source>
</evidence>
<feature type="domain" description="HTH tetR-type" evidence="3">
    <location>
        <begin position="21"/>
        <end position="81"/>
    </location>
</feature>
<dbReference type="Pfam" id="PF14278">
    <property type="entry name" value="TetR_C_8"/>
    <property type="match status" value="1"/>
</dbReference>
<keyword evidence="1 2" id="KW-0238">DNA-binding</keyword>
<name>A0ABV2LYH6_9FIRM</name>
<dbReference type="Proteomes" id="UP001549106">
    <property type="component" value="Unassembled WGS sequence"/>
</dbReference>
<dbReference type="RefSeq" id="WP_138270483.1">
    <property type="nucleotide sequence ID" value="NZ_BAABXN010000001.1"/>
</dbReference>
<dbReference type="PROSITE" id="PS50977">
    <property type="entry name" value="HTH_TETR_2"/>
    <property type="match status" value="1"/>
</dbReference>
<dbReference type="Pfam" id="PF00440">
    <property type="entry name" value="TetR_N"/>
    <property type="match status" value="1"/>
</dbReference>
<gene>
    <name evidence="4" type="ORF">ABID24_000474</name>
</gene>
<dbReference type="PANTHER" id="PTHR43479:SF11">
    <property type="entry name" value="ACREF_ENVCD OPERON REPRESSOR-RELATED"/>
    <property type="match status" value="1"/>
</dbReference>
<proteinExistence type="predicted"/>
<dbReference type="InterPro" id="IPR050624">
    <property type="entry name" value="HTH-type_Tx_Regulator"/>
</dbReference>
<reference evidence="4 5" key="1">
    <citation type="submission" date="2024-06" db="EMBL/GenBank/DDBJ databases">
        <title>Genomic Encyclopedia of Type Strains, Phase IV (KMG-IV): sequencing the most valuable type-strain genomes for metagenomic binning, comparative biology and taxonomic classification.</title>
        <authorList>
            <person name="Goeker M."/>
        </authorList>
    </citation>
    <scope>NUCLEOTIDE SEQUENCE [LARGE SCALE GENOMIC DNA]</scope>
    <source>
        <strain evidence="4 5">DSM 29492</strain>
    </source>
</reference>